<dbReference type="RefSeq" id="XP_016763959.1">
    <property type="nucleotide sequence ID" value="XM_016907969.1"/>
</dbReference>
<dbReference type="eggNOG" id="ENOG502QSYI">
    <property type="taxonomic scope" value="Eukaryota"/>
</dbReference>
<dbReference type="PANTHER" id="PTHR33840:SF1">
    <property type="entry name" value="TLE1 PHOSPHOLIPASE DOMAIN-CONTAINING PROTEIN"/>
    <property type="match status" value="1"/>
</dbReference>
<name>M3CQ53_SPHMS</name>
<dbReference type="AlphaFoldDB" id="M3CQ53"/>
<dbReference type="Pfam" id="PF09994">
    <property type="entry name" value="T6SS_Tle1-like_cat"/>
    <property type="match status" value="1"/>
</dbReference>
<evidence type="ECO:0000259" key="1">
    <source>
        <dbReference type="Pfam" id="PF09994"/>
    </source>
</evidence>
<feature type="domain" description="T6SS Phospholipase effector Tle1-like catalytic" evidence="1">
    <location>
        <begin position="22"/>
        <end position="333"/>
    </location>
</feature>
<dbReference type="OMA" id="DYGMANI"/>
<gene>
    <name evidence="2" type="ORF">SEPMUDRAFT_161935</name>
</gene>
<dbReference type="InterPro" id="IPR018712">
    <property type="entry name" value="Tle1-like_cat"/>
</dbReference>
<dbReference type="Proteomes" id="UP000016931">
    <property type="component" value="Unassembled WGS sequence"/>
</dbReference>
<evidence type="ECO:0000313" key="3">
    <source>
        <dbReference type="Proteomes" id="UP000016931"/>
    </source>
</evidence>
<evidence type="ECO:0000313" key="2">
    <source>
        <dbReference type="EMBL" id="EMF15838.1"/>
    </source>
</evidence>
<proteinExistence type="predicted"/>
<reference evidence="2 3" key="1">
    <citation type="journal article" date="2012" name="PLoS Pathog.">
        <title>Diverse lifestyles and strategies of plant pathogenesis encoded in the genomes of eighteen Dothideomycetes fungi.</title>
        <authorList>
            <person name="Ohm R.A."/>
            <person name="Feau N."/>
            <person name="Henrissat B."/>
            <person name="Schoch C.L."/>
            <person name="Horwitz B.A."/>
            <person name="Barry K.W."/>
            <person name="Condon B.J."/>
            <person name="Copeland A.C."/>
            <person name="Dhillon B."/>
            <person name="Glaser F."/>
            <person name="Hesse C.N."/>
            <person name="Kosti I."/>
            <person name="LaButti K."/>
            <person name="Lindquist E.A."/>
            <person name="Lucas S."/>
            <person name="Salamov A.A."/>
            <person name="Bradshaw R.E."/>
            <person name="Ciuffetti L."/>
            <person name="Hamelin R.C."/>
            <person name="Kema G.H.J."/>
            <person name="Lawrence C."/>
            <person name="Scott J.A."/>
            <person name="Spatafora J.W."/>
            <person name="Turgeon B.G."/>
            <person name="de Wit P.J.G.M."/>
            <person name="Zhong S."/>
            <person name="Goodwin S.B."/>
            <person name="Grigoriev I.V."/>
        </authorList>
    </citation>
    <scope>NUCLEOTIDE SEQUENCE [LARGE SCALE GENOMIC DNA]</scope>
    <source>
        <strain evidence="2 3">SO2202</strain>
    </source>
</reference>
<dbReference type="PANTHER" id="PTHR33840">
    <property type="match status" value="1"/>
</dbReference>
<accession>M3CQ53</accession>
<organism evidence="2 3">
    <name type="scientific">Sphaerulina musiva (strain SO2202)</name>
    <name type="common">Poplar stem canker fungus</name>
    <name type="synonym">Septoria musiva</name>
    <dbReference type="NCBI Taxonomy" id="692275"/>
    <lineage>
        <taxon>Eukaryota</taxon>
        <taxon>Fungi</taxon>
        <taxon>Dikarya</taxon>
        <taxon>Ascomycota</taxon>
        <taxon>Pezizomycotina</taxon>
        <taxon>Dothideomycetes</taxon>
        <taxon>Dothideomycetidae</taxon>
        <taxon>Mycosphaerellales</taxon>
        <taxon>Mycosphaerellaceae</taxon>
        <taxon>Sphaerulina</taxon>
    </lineage>
</organism>
<protein>
    <recommendedName>
        <fullName evidence="1">T6SS Phospholipase effector Tle1-like catalytic domain-containing protein</fullName>
    </recommendedName>
</protein>
<dbReference type="GeneID" id="27905106"/>
<sequence>MVDGTTFRPTEQLANSQVRLPKKLIVCCDGTWMDADNGYSGGKLQNPSNVTRIARAIMFEDDAKHPQIVYYQSGIGTGLGLYDQVLGGGTGIGLSEHIREAYSFLGMNYSPDDHLCGPDSIFLIGFSRGAFTARSLGGFIAAVGVLTRKAMPYFYECFSDWENVGVAGYKPRFLDAYCRANPDERLDARLSQPDPAIAHSRDVGAIDEYMRQYKNHLLSLGLTQEAQIKCIGVWDTVGALGIPVNPVFQGFLPAFIKEYSWYDTRLSNAVENAFHALALDERRFPFSPAIWERDDTGTTNLKQVWFPGAHSNVGGSYDDYGMANITLAWMMDQLSGNTRDPNKAFDPLDWIRFDDDFINLCFRQSSNYYASNSGLDDYNGWAMGKVYDSNTFPQSLAGAKVRTPGRYQKTDYLTGKNTGVPLSVTNEYIHSSVRARMDLAGRGVEPQAWHQKIFSFIWRLITFQKAPHLYQPQCAPRWKGFLAQAGPLYSWKLIDGHPSHDIPNMTIDMSPGGLREAHWKFEGNGKCTTDIFKEDVFAEGGYEERLLLHDQEVASILSSNRYKRPRKEWRWSKTF</sequence>
<dbReference type="STRING" id="692275.M3CQ53"/>
<dbReference type="OrthoDB" id="3057168at2759"/>
<keyword evidence="3" id="KW-1185">Reference proteome</keyword>
<dbReference type="HOGENOM" id="CLU_005049_1_1_1"/>
<dbReference type="EMBL" id="KB456261">
    <property type="protein sequence ID" value="EMF15838.1"/>
    <property type="molecule type" value="Genomic_DNA"/>
</dbReference>